<name>A0A9X1NE19_9ACTN</name>
<gene>
    <name evidence="1" type="ORF">LR394_15690</name>
</gene>
<dbReference type="Proteomes" id="UP001138997">
    <property type="component" value="Unassembled WGS sequence"/>
</dbReference>
<protein>
    <recommendedName>
        <fullName evidence="3">Tetratricopeptide repeat protein</fullName>
    </recommendedName>
</protein>
<comment type="caution">
    <text evidence="1">The sequence shown here is derived from an EMBL/GenBank/DDBJ whole genome shotgun (WGS) entry which is preliminary data.</text>
</comment>
<dbReference type="SUPFAM" id="SSF48452">
    <property type="entry name" value="TPR-like"/>
    <property type="match status" value="2"/>
</dbReference>
<sequence length="853" mass="91395">MDSAEHRIEQLFGEIDGMYFGAAERALIDEAVALADEHGLDELGYAARLRLLPSASMLGDTDAQLSAFAWCVGRNAADPQRFPLQVGGFDLLWYHKHVVSSLMGSPLFSLADVESAIESMERQYVKEGVGVSGVLQARFQAAGGQGRLEEAGKWLGELKRTPRDAYSHCETCVRAEEAEYHYLVGEDTQGLALADEILGEGMTCGDEPENTIAQALLPLLRAGRLEQARQLHLRGYRMARGNADHLPMIAQHLRFCAVTGNAARGLDILERHLGWLVHDGLNAEAHFNALSAAAVLLAAAERAGAGAQTVNAASDPKLHSIFGEHTGPWTVSELQTAARQAAAELGTKFDERNGNEWYASRLRADDALAEVSYELPIGATRVVTDRTETAAAALPEDLDGRLIMANDLLVMDERGQARQVLTAAEALGDSPGGEPLTAAQIAEIAGLKARLDAAGEGDEVLAGIFEIAASDGLHAALAMTETALSDPELEQGRGRGRRAALLRTKAQLLGADDQYDAGLAAADASLAIGLRLGAREWASTSAILAAHLAQDAGKADLAIERWRIAIREAAQAELPQELSARLELGSLLQALGRAEEGVEEAREVLRRQSATGAPDAERAETLRRIGQGSVAMQEPQDALDAYRDAVALASKAEDWALATRAALALGDLMTESGDEEGIAVLAGAVESARHLDEDDPMWVIRAMHMHGRALSMADDDEKAAEVLREAIDRAARAAADEHPAAAFEHADLLDSLARALVTDHEDEALKLAHQAAEQFVAIDEAVPGGRALMLAAGIHFNNERPEKSLPLMERAVALLEDHPDVLGQVLHAIGDVYEALERHHDAKQARDRAEQLL</sequence>
<reference evidence="1" key="1">
    <citation type="submission" date="2021-11" db="EMBL/GenBank/DDBJ databases">
        <title>Streptomyces corallinus and Kineosporia corallina sp. nov., two new coral-derived marine actinobacteria.</title>
        <authorList>
            <person name="Buangrab K."/>
            <person name="Sutthacheep M."/>
            <person name="Yeemin T."/>
            <person name="Harunari E."/>
            <person name="Igarashi Y."/>
            <person name="Sripreechasak P."/>
            <person name="Kanchanasin P."/>
            <person name="Tanasupawat S."/>
            <person name="Phongsopitanun W."/>
        </authorList>
    </citation>
    <scope>NUCLEOTIDE SEQUENCE</scope>
    <source>
        <strain evidence="1">JCM 31032</strain>
    </source>
</reference>
<proteinExistence type="predicted"/>
<evidence type="ECO:0000313" key="1">
    <source>
        <dbReference type="EMBL" id="MCD5312350.1"/>
    </source>
</evidence>
<accession>A0A9X1NE19</accession>
<dbReference type="InterPro" id="IPR011990">
    <property type="entry name" value="TPR-like_helical_dom_sf"/>
</dbReference>
<keyword evidence="2" id="KW-1185">Reference proteome</keyword>
<evidence type="ECO:0008006" key="3">
    <source>
        <dbReference type="Google" id="ProtNLM"/>
    </source>
</evidence>
<dbReference type="AlphaFoldDB" id="A0A9X1NE19"/>
<dbReference type="EMBL" id="JAJOMB010000007">
    <property type="protein sequence ID" value="MCD5312350.1"/>
    <property type="molecule type" value="Genomic_DNA"/>
</dbReference>
<dbReference type="Gene3D" id="1.25.40.10">
    <property type="entry name" value="Tetratricopeptide repeat domain"/>
    <property type="match status" value="2"/>
</dbReference>
<evidence type="ECO:0000313" key="2">
    <source>
        <dbReference type="Proteomes" id="UP001138997"/>
    </source>
</evidence>
<organism evidence="1 2">
    <name type="scientific">Kineosporia babensis</name>
    <dbReference type="NCBI Taxonomy" id="499548"/>
    <lineage>
        <taxon>Bacteria</taxon>
        <taxon>Bacillati</taxon>
        <taxon>Actinomycetota</taxon>
        <taxon>Actinomycetes</taxon>
        <taxon>Kineosporiales</taxon>
        <taxon>Kineosporiaceae</taxon>
        <taxon>Kineosporia</taxon>
    </lineage>
</organism>
<dbReference type="RefSeq" id="WP_231442462.1">
    <property type="nucleotide sequence ID" value="NZ_JAJOMB010000007.1"/>
</dbReference>